<feature type="compositionally biased region" description="Low complexity" evidence="6">
    <location>
        <begin position="747"/>
        <end position="799"/>
    </location>
</feature>
<keyword evidence="5" id="KW-0539">Nucleus</keyword>
<keyword evidence="2" id="KW-0479">Metal-binding</keyword>
<dbReference type="PROSITE" id="PS50048">
    <property type="entry name" value="ZN2_CY6_FUNGAL_2"/>
    <property type="match status" value="1"/>
</dbReference>
<feature type="region of interest" description="Disordered" evidence="6">
    <location>
        <begin position="641"/>
        <end position="707"/>
    </location>
</feature>
<keyword evidence="4" id="KW-0804">Transcription</keyword>
<dbReference type="CDD" id="cd12148">
    <property type="entry name" value="fungal_TF_MHR"/>
    <property type="match status" value="1"/>
</dbReference>
<gene>
    <name evidence="8" type="ORF">HDK90DRAFT_90077</name>
</gene>
<proteinExistence type="predicted"/>
<dbReference type="SUPFAM" id="SSF57701">
    <property type="entry name" value="Zn2/Cys6 DNA-binding domain"/>
    <property type="match status" value="1"/>
</dbReference>
<dbReference type="InterPro" id="IPR036864">
    <property type="entry name" value="Zn2-C6_fun-type_DNA-bd_sf"/>
</dbReference>
<dbReference type="Pfam" id="PF00172">
    <property type="entry name" value="Zn_clus"/>
    <property type="match status" value="1"/>
</dbReference>
<dbReference type="CDD" id="cd00067">
    <property type="entry name" value="GAL4"/>
    <property type="match status" value="1"/>
</dbReference>
<dbReference type="Pfam" id="PF04082">
    <property type="entry name" value="Fungal_trans"/>
    <property type="match status" value="1"/>
</dbReference>
<feature type="region of interest" description="Disordered" evidence="6">
    <location>
        <begin position="89"/>
        <end position="156"/>
    </location>
</feature>
<evidence type="ECO:0000313" key="9">
    <source>
        <dbReference type="Proteomes" id="UP001492380"/>
    </source>
</evidence>
<dbReference type="SMART" id="SM00906">
    <property type="entry name" value="Fungal_trans"/>
    <property type="match status" value="1"/>
</dbReference>
<reference evidence="8 9" key="1">
    <citation type="submission" date="2024-04" db="EMBL/GenBank/DDBJ databases">
        <title>Phyllosticta paracitricarpa is synonymous to the EU quarantine fungus P. citricarpa based on phylogenomic analyses.</title>
        <authorList>
            <consortium name="Lawrence Berkeley National Laboratory"/>
            <person name="Van Ingen-Buijs V.A."/>
            <person name="Van Westerhoven A.C."/>
            <person name="Haridas S."/>
            <person name="Skiadas P."/>
            <person name="Martin F."/>
            <person name="Groenewald J.Z."/>
            <person name="Crous P.W."/>
            <person name="Seidl M.F."/>
        </authorList>
    </citation>
    <scope>NUCLEOTIDE SEQUENCE [LARGE SCALE GENOMIC DNA]</scope>
    <source>
        <strain evidence="8 9">CBS 123374</strain>
    </source>
</reference>
<feature type="compositionally biased region" description="Low complexity" evidence="6">
    <location>
        <begin position="671"/>
        <end position="700"/>
    </location>
</feature>
<feature type="compositionally biased region" description="Polar residues" evidence="6">
    <location>
        <begin position="835"/>
        <end position="868"/>
    </location>
</feature>
<evidence type="ECO:0000313" key="8">
    <source>
        <dbReference type="EMBL" id="KAK8224724.1"/>
    </source>
</evidence>
<dbReference type="InterPro" id="IPR001138">
    <property type="entry name" value="Zn2Cys6_DnaBD"/>
</dbReference>
<evidence type="ECO:0000256" key="4">
    <source>
        <dbReference type="ARBA" id="ARBA00023163"/>
    </source>
</evidence>
<evidence type="ECO:0000256" key="1">
    <source>
        <dbReference type="ARBA" id="ARBA00004123"/>
    </source>
</evidence>
<dbReference type="PANTHER" id="PTHR47338">
    <property type="entry name" value="ZN(II)2CYS6 TRANSCRIPTION FACTOR (EUROFUNG)-RELATED"/>
    <property type="match status" value="1"/>
</dbReference>
<evidence type="ECO:0000256" key="6">
    <source>
        <dbReference type="SAM" id="MobiDB-lite"/>
    </source>
</evidence>
<comment type="subcellular location">
    <subcellularLocation>
        <location evidence="1">Nucleus</location>
    </subcellularLocation>
</comment>
<evidence type="ECO:0000259" key="7">
    <source>
        <dbReference type="PROSITE" id="PS50048"/>
    </source>
</evidence>
<feature type="region of interest" description="Disordered" evidence="6">
    <location>
        <begin position="747"/>
        <end position="910"/>
    </location>
</feature>
<dbReference type="SMART" id="SM00066">
    <property type="entry name" value="GAL4"/>
    <property type="match status" value="1"/>
</dbReference>
<accession>A0ABR1YBB6</accession>
<dbReference type="PANTHER" id="PTHR47338:SF4">
    <property type="entry name" value="ZN(II)2CYS6 TRANSCRIPTION FACTOR (EUROFUNG)"/>
    <property type="match status" value="1"/>
</dbReference>
<keyword evidence="9" id="KW-1185">Reference proteome</keyword>
<dbReference type="EMBL" id="JBBWRZ010000012">
    <property type="protein sequence ID" value="KAK8224724.1"/>
    <property type="molecule type" value="Genomic_DNA"/>
</dbReference>
<feature type="compositionally biased region" description="Basic and acidic residues" evidence="6">
    <location>
        <begin position="89"/>
        <end position="115"/>
    </location>
</feature>
<sequence>MTTHAAARPQVGIDRLPQRRVSNEPREAMNCKSCRKRKIKCNRLKPTCEACQVFACPCIYDAVPKKRGPKTDVLEALLKRVDGLEKRLHEENKEKPIDDTDDLQKAPEAAHEPEPPKPASAPPVPQQPRTEINPNLKTSAPAAISPPQPIQQTPPYPRTDILLDAYFARLHGKPYYILDELTTRQRLQHNQLPSHLAFAIYAVSARYVPHSHVGGYSAAVRASDDYATRSRLELDPDEPCIESLQTLLLLSQANYQAGRGKKAYMLLTTAISMAFALELHRELPMMINVPPSEREGRRRLFWACYLMDRFLACGSKRPSQIADECIFLRLPSSVSTPGSMMMEGDFFRNGSNMPYVAGPCRQNQSSSVMLIGITRILGVTNRYLAAGGVKGDSHFPWHSLSNLSKIRHELDMWATETQETFSSLDNLFGHQESTLLVLSKLIYHIIHCLIYRTFLPMDLAELSITGQHQSWQIEATNLCFLHANAIAELVEIGRTSSIIDWPAFVGYCVGTAGTIHVHGAHYQGRDGEVYSTSAEFLAREMQQLAELRFIWAGVQHQRDTLQWIYGCHSELVKSMAGNSMRFSPTMDLEDFFDRYPGHAIDGAHVTFQDLSLDTVHDSISLYSQSPQSAFIPSTAFPFKIQPPVLPSQPTQSTSPVERRRKRRCTTGVNQSSSKTATSNASSIHKPTTSNTIQNTTNSPPLAQADKPNTIDAHRDINVTTNLPSFHQQIITPFSPTFTFTASFTPDPAPAAASAQHSRSNSNSSSNNKTTNVSSTEAQPNGAATAATPAPSNTSSASIAVPPQPQVASATTPSFDAIFSIPTPQYAEPSPPDNDVTATSDTKASAPNPHTSTSSSSFPQYHPPQTTASKADHDLPSLPPHTTASHAPNQPPTPGAASAAGSTISEEDPFLTFLQQLTDNEATGRGGPSDLDFFLS</sequence>
<feature type="compositionally biased region" description="Pro residues" evidence="6">
    <location>
        <begin position="144"/>
        <end position="156"/>
    </location>
</feature>
<organism evidence="8 9">
    <name type="scientific">Phyllosticta capitalensis</name>
    <dbReference type="NCBI Taxonomy" id="121624"/>
    <lineage>
        <taxon>Eukaryota</taxon>
        <taxon>Fungi</taxon>
        <taxon>Dikarya</taxon>
        <taxon>Ascomycota</taxon>
        <taxon>Pezizomycotina</taxon>
        <taxon>Dothideomycetes</taxon>
        <taxon>Dothideomycetes incertae sedis</taxon>
        <taxon>Botryosphaeriales</taxon>
        <taxon>Phyllostictaceae</taxon>
        <taxon>Phyllosticta</taxon>
    </lineage>
</organism>
<dbReference type="Proteomes" id="UP001492380">
    <property type="component" value="Unassembled WGS sequence"/>
</dbReference>
<evidence type="ECO:0000256" key="3">
    <source>
        <dbReference type="ARBA" id="ARBA00023015"/>
    </source>
</evidence>
<dbReference type="InterPro" id="IPR007219">
    <property type="entry name" value="XnlR_reg_dom"/>
</dbReference>
<name>A0ABR1YBB6_9PEZI</name>
<dbReference type="InterPro" id="IPR050815">
    <property type="entry name" value="TF_fung"/>
</dbReference>
<protein>
    <submittedName>
        <fullName evidence="8">Fungal-specific transcription factor domain-containing protein</fullName>
    </submittedName>
</protein>
<keyword evidence="3" id="KW-0805">Transcription regulation</keyword>
<comment type="caution">
    <text evidence="8">The sequence shown here is derived from an EMBL/GenBank/DDBJ whole genome shotgun (WGS) entry which is preliminary data.</text>
</comment>
<feature type="compositionally biased region" description="Pro residues" evidence="6">
    <location>
        <begin position="116"/>
        <end position="126"/>
    </location>
</feature>
<feature type="domain" description="Zn(2)-C6 fungal-type" evidence="7">
    <location>
        <begin position="30"/>
        <end position="60"/>
    </location>
</feature>
<dbReference type="Gene3D" id="4.10.240.10">
    <property type="entry name" value="Zn(2)-C6 fungal-type DNA-binding domain"/>
    <property type="match status" value="1"/>
</dbReference>
<evidence type="ECO:0000256" key="2">
    <source>
        <dbReference type="ARBA" id="ARBA00022723"/>
    </source>
</evidence>
<evidence type="ECO:0000256" key="5">
    <source>
        <dbReference type="ARBA" id="ARBA00023242"/>
    </source>
</evidence>